<dbReference type="Proteomes" id="UP001565474">
    <property type="component" value="Unassembled WGS sequence"/>
</dbReference>
<reference evidence="2 3" key="1">
    <citation type="submission" date="2024-07" db="EMBL/GenBank/DDBJ databases">
        <title>Genomic Encyclopedia of Type Strains, Phase V (KMG-V): Genome sequencing to study the core and pangenomes of soil and plant-associated prokaryotes.</title>
        <authorList>
            <person name="Whitman W."/>
        </authorList>
    </citation>
    <scope>NUCLEOTIDE SEQUENCE [LARGE SCALE GENOMIC DNA]</scope>
    <source>
        <strain evidence="2 3">USDA 222</strain>
    </source>
</reference>
<name>A0ABV4GG16_9BRAD</name>
<dbReference type="EMBL" id="JBGBZN010000002">
    <property type="protein sequence ID" value="MEY9470890.1"/>
    <property type="molecule type" value="Genomic_DNA"/>
</dbReference>
<evidence type="ECO:0000313" key="3">
    <source>
        <dbReference type="Proteomes" id="UP001565474"/>
    </source>
</evidence>
<dbReference type="InterPro" id="IPR047650">
    <property type="entry name" value="Transpos_IS110"/>
</dbReference>
<feature type="domain" description="Transposase IS116/IS110/IS902 C-terminal" evidence="1">
    <location>
        <begin position="42"/>
        <end position="127"/>
    </location>
</feature>
<dbReference type="PANTHER" id="PTHR33055:SF3">
    <property type="entry name" value="PUTATIVE TRANSPOSASE FOR IS117-RELATED"/>
    <property type="match status" value="1"/>
</dbReference>
<dbReference type="PANTHER" id="PTHR33055">
    <property type="entry name" value="TRANSPOSASE FOR INSERTION SEQUENCE ELEMENT IS1111A"/>
    <property type="match status" value="1"/>
</dbReference>
<proteinExistence type="predicted"/>
<sequence>MVPADERAAIERHLAQIDLIQGSLKEVEADIAREAMSDPIIRRLMTLPGVDMTVASGVAAAVGDIRRFADPTRLVSYLGLNPSVRQSGEGSAYHGRITKQGRGQARGMLVEAAWAVARSPGPLRAFFQRVASRRGKHIAAVATARKLAMIIWHMLTKSTDYIWTRPALLARKFRSIELRAGLPTSHAKRGSAYDYNIPAKRAEERARVESAEKEYTRFTSRWRAKPRSRTQQGFRDIGLDIGLVYNIRVGRFAGSREVQRDAALVGPQVKITRHELAALIDADRCRESHFLAGPFQDRHDVAAAEGESWRQRRREAGEGIDDRKDAQLVSGRQLVMDEVHRPGLVRPRRRPAIIAQFGLDPALRRFVAQLQAQFAIDPPRLVLAMAPAFTTQQDVNTTITVADTNMADLLDLLFEGSLAGATGLVVVG</sequence>
<evidence type="ECO:0000313" key="2">
    <source>
        <dbReference type="EMBL" id="MEY9470890.1"/>
    </source>
</evidence>
<evidence type="ECO:0000259" key="1">
    <source>
        <dbReference type="Pfam" id="PF02371"/>
    </source>
</evidence>
<dbReference type="Pfam" id="PF02371">
    <property type="entry name" value="Transposase_20"/>
    <property type="match status" value="1"/>
</dbReference>
<keyword evidence="3" id="KW-1185">Reference proteome</keyword>
<comment type="caution">
    <text evidence="2">The sequence shown here is derived from an EMBL/GenBank/DDBJ whole genome shotgun (WGS) entry which is preliminary data.</text>
</comment>
<protein>
    <recommendedName>
        <fullName evidence="1">Transposase IS116/IS110/IS902 C-terminal domain-containing protein</fullName>
    </recommendedName>
</protein>
<dbReference type="InterPro" id="IPR003346">
    <property type="entry name" value="Transposase_20"/>
</dbReference>
<organism evidence="2 3">
    <name type="scientific">Bradyrhizobium yuanmingense</name>
    <dbReference type="NCBI Taxonomy" id="108015"/>
    <lineage>
        <taxon>Bacteria</taxon>
        <taxon>Pseudomonadati</taxon>
        <taxon>Pseudomonadota</taxon>
        <taxon>Alphaproteobacteria</taxon>
        <taxon>Hyphomicrobiales</taxon>
        <taxon>Nitrobacteraceae</taxon>
        <taxon>Bradyrhizobium</taxon>
    </lineage>
</organism>
<accession>A0ABV4GG16</accession>
<gene>
    <name evidence="2" type="ORF">ABH992_003289</name>
</gene>